<feature type="transmembrane region" description="Helical" evidence="6">
    <location>
        <begin position="307"/>
        <end position="333"/>
    </location>
</feature>
<dbReference type="Proteomes" id="UP000292958">
    <property type="component" value="Unassembled WGS sequence"/>
</dbReference>
<keyword evidence="2" id="KW-1003">Cell membrane</keyword>
<comment type="subcellular location">
    <subcellularLocation>
        <location evidence="1">Cell membrane</location>
        <topology evidence="1">Multi-pass membrane protein</topology>
    </subcellularLocation>
</comment>
<reference evidence="7 8" key="1">
    <citation type="submission" date="2019-02" db="EMBL/GenBank/DDBJ databases">
        <title>Genomic Encyclopedia of Archaeal and Bacterial Type Strains, Phase II (KMG-II): from individual species to whole genera.</title>
        <authorList>
            <person name="Goeker M."/>
        </authorList>
    </citation>
    <scope>NUCLEOTIDE SEQUENCE [LARGE SCALE GENOMIC DNA]</scope>
    <source>
        <strain evidence="7 8">DSM 18101</strain>
    </source>
</reference>
<feature type="transmembrane region" description="Helical" evidence="6">
    <location>
        <begin position="98"/>
        <end position="121"/>
    </location>
</feature>
<accession>A0A4Q7YNF2</accession>
<feature type="transmembrane region" description="Helical" evidence="6">
    <location>
        <begin position="405"/>
        <end position="427"/>
    </location>
</feature>
<dbReference type="AlphaFoldDB" id="A0A4Q7YNF2"/>
<feature type="transmembrane region" description="Helical" evidence="6">
    <location>
        <begin position="64"/>
        <end position="86"/>
    </location>
</feature>
<evidence type="ECO:0000256" key="3">
    <source>
        <dbReference type="ARBA" id="ARBA00022692"/>
    </source>
</evidence>
<evidence type="ECO:0000256" key="2">
    <source>
        <dbReference type="ARBA" id="ARBA00022475"/>
    </source>
</evidence>
<protein>
    <submittedName>
        <fullName evidence="7">O-antigen/teichoic acid export membrane protein</fullName>
    </submittedName>
</protein>
<keyword evidence="8" id="KW-1185">Reference proteome</keyword>
<evidence type="ECO:0000256" key="1">
    <source>
        <dbReference type="ARBA" id="ARBA00004651"/>
    </source>
</evidence>
<keyword evidence="3 6" id="KW-0812">Transmembrane</keyword>
<evidence type="ECO:0000313" key="7">
    <source>
        <dbReference type="EMBL" id="RZU38920.1"/>
    </source>
</evidence>
<feature type="transmembrane region" description="Helical" evidence="6">
    <location>
        <begin position="345"/>
        <end position="368"/>
    </location>
</feature>
<dbReference type="PANTHER" id="PTHR30250">
    <property type="entry name" value="PST FAMILY PREDICTED COLANIC ACID TRANSPORTER"/>
    <property type="match status" value="1"/>
</dbReference>
<dbReference type="GO" id="GO:0005886">
    <property type="term" value="C:plasma membrane"/>
    <property type="evidence" value="ECO:0007669"/>
    <property type="project" value="UniProtKB-SubCell"/>
</dbReference>
<dbReference type="PANTHER" id="PTHR30250:SF28">
    <property type="entry name" value="POLYSACCHARIDE BIOSYNTHESIS PROTEIN"/>
    <property type="match status" value="1"/>
</dbReference>
<sequence>MVTSLSVQGMTEVIVRRFVNLRRDFPFATNVAVLSGGASLGHLFTLAAEPILTRLYLPNDIGNLGLFNAFFAVAAVAASLQYDVAIVSAPHQKEAAQLAILAMLLAIPMSVAGGLLLYVLIHFSLVGFGVLPAYAAVLMVPTILFAGLFSVLRYWALRNERFDQVSQALIFQNGGRSVSQLALGVIGSHSFGLLVGEVVGRGAGMSRMLRSTWPVVRDYGFNFRDVSKALRGNRQFPLYSTPSSLLNVLGTSLPLPLLITLYGADAGGYYSLVWRVLAVPVVLIGSSMADAFHSRAALFAREDPKRLLWFFHSTTLGLLAMGIVPALAVFFYGESIFLFVFGVKWRLSGIIAAIVAPWFLTSFVVSPLSRLVFVLHGQRLKLIYDIFILGGNLLVFWFARRLDWPMLHMVTAMSAMNTGSKVVYYFVLRRIASTAVQVPIQL</sequence>
<dbReference type="EMBL" id="SHKW01000001">
    <property type="protein sequence ID" value="RZU38920.1"/>
    <property type="molecule type" value="Genomic_DNA"/>
</dbReference>
<feature type="transmembrane region" description="Helical" evidence="6">
    <location>
        <begin position="268"/>
        <end position="286"/>
    </location>
</feature>
<feature type="transmembrane region" description="Helical" evidence="6">
    <location>
        <begin position="25"/>
        <end position="44"/>
    </location>
</feature>
<evidence type="ECO:0000313" key="8">
    <source>
        <dbReference type="Proteomes" id="UP000292958"/>
    </source>
</evidence>
<evidence type="ECO:0000256" key="6">
    <source>
        <dbReference type="SAM" id="Phobius"/>
    </source>
</evidence>
<name>A0A4Q7YNF2_9BACT</name>
<evidence type="ECO:0000256" key="4">
    <source>
        <dbReference type="ARBA" id="ARBA00022989"/>
    </source>
</evidence>
<feature type="transmembrane region" description="Helical" evidence="6">
    <location>
        <begin position="133"/>
        <end position="156"/>
    </location>
</feature>
<feature type="transmembrane region" description="Helical" evidence="6">
    <location>
        <begin position="380"/>
        <end position="399"/>
    </location>
</feature>
<keyword evidence="5 6" id="KW-0472">Membrane</keyword>
<evidence type="ECO:0000256" key="5">
    <source>
        <dbReference type="ARBA" id="ARBA00023136"/>
    </source>
</evidence>
<proteinExistence type="predicted"/>
<feature type="transmembrane region" description="Helical" evidence="6">
    <location>
        <begin position="244"/>
        <end position="262"/>
    </location>
</feature>
<keyword evidence="4 6" id="KW-1133">Transmembrane helix</keyword>
<comment type="caution">
    <text evidence="7">The sequence shown here is derived from an EMBL/GenBank/DDBJ whole genome shotgun (WGS) entry which is preliminary data.</text>
</comment>
<dbReference type="InterPro" id="IPR050833">
    <property type="entry name" value="Poly_Biosynth_Transport"/>
</dbReference>
<organism evidence="7 8">
    <name type="scientific">Edaphobacter modestus</name>
    <dbReference type="NCBI Taxonomy" id="388466"/>
    <lineage>
        <taxon>Bacteria</taxon>
        <taxon>Pseudomonadati</taxon>
        <taxon>Acidobacteriota</taxon>
        <taxon>Terriglobia</taxon>
        <taxon>Terriglobales</taxon>
        <taxon>Acidobacteriaceae</taxon>
        <taxon>Edaphobacter</taxon>
    </lineage>
</organism>
<gene>
    <name evidence="7" type="ORF">BDD14_0229</name>
</gene>